<dbReference type="PROSITE" id="PS51257">
    <property type="entry name" value="PROKAR_LIPOPROTEIN"/>
    <property type="match status" value="1"/>
</dbReference>
<reference evidence="2" key="2">
    <citation type="submission" date="2022-05" db="EMBL/GenBank/DDBJ databases">
        <authorList>
            <person name="Proctor A.L."/>
            <person name="Phillips G.J."/>
            <person name="Wannemuehler M.J."/>
        </authorList>
    </citation>
    <scope>NUCLEOTIDE SEQUENCE</scope>
    <source>
        <strain evidence="2">ASF457</strain>
    </source>
</reference>
<dbReference type="EMBL" id="CP097562">
    <property type="protein sequence ID" value="USF24623.1"/>
    <property type="molecule type" value="Genomic_DNA"/>
</dbReference>
<keyword evidence="3" id="KW-1185">Reference proteome</keyword>
<dbReference type="Pfam" id="PF02321">
    <property type="entry name" value="OEP"/>
    <property type="match status" value="2"/>
</dbReference>
<dbReference type="PANTHER" id="PTHR30203:SF23">
    <property type="entry name" value="OUTER MEMBRANE EFFLUX PROTEIN"/>
    <property type="match status" value="1"/>
</dbReference>
<dbReference type="GO" id="GO:0015562">
    <property type="term" value="F:efflux transmembrane transporter activity"/>
    <property type="evidence" value="ECO:0007669"/>
    <property type="project" value="InterPro"/>
</dbReference>
<dbReference type="OrthoDB" id="9783163at2"/>
<name>V2QCB9_9BACT</name>
<dbReference type="Gene3D" id="2.20.200.10">
    <property type="entry name" value="Outer membrane efflux proteins (OEP)"/>
    <property type="match status" value="1"/>
</dbReference>
<organism evidence="2 3">
    <name type="scientific">Mucispirillum schaedleri ASF457</name>
    <dbReference type="NCBI Taxonomy" id="1379858"/>
    <lineage>
        <taxon>Bacteria</taxon>
        <taxon>Pseudomonadati</taxon>
        <taxon>Deferribacterota</taxon>
        <taxon>Deferribacteres</taxon>
        <taxon>Deferribacterales</taxon>
        <taxon>Mucispirillaceae</taxon>
        <taxon>Mucispirillum</taxon>
    </lineage>
</organism>
<dbReference type="KEGG" id="msch:N508_001712"/>
<dbReference type="AlphaFoldDB" id="V2QCB9"/>
<dbReference type="Proteomes" id="UP000017429">
    <property type="component" value="Chromosome"/>
</dbReference>
<comment type="similarity">
    <text evidence="1">Belongs to the outer membrane factor (OMF) (TC 1.B.17) family.</text>
</comment>
<reference evidence="2" key="1">
    <citation type="journal article" date="2014" name="Genome Announc.">
        <title>Draft genome sequences of the altered schaedler flora, a defined bacterial community from gnotobiotic mice.</title>
        <authorList>
            <person name="Wannemuehler M.J."/>
            <person name="Overstreet A.M."/>
            <person name="Ward D.V."/>
            <person name="Phillips G.J."/>
        </authorList>
    </citation>
    <scope>NUCLEOTIDE SEQUENCE</scope>
    <source>
        <strain evidence="2">ASF457</strain>
    </source>
</reference>
<proteinExistence type="inferred from homology"/>
<dbReference type="InterPro" id="IPR003423">
    <property type="entry name" value="OMP_efflux"/>
</dbReference>
<dbReference type="PANTHER" id="PTHR30203">
    <property type="entry name" value="OUTER MEMBRANE CATION EFFLUX PROTEIN"/>
    <property type="match status" value="1"/>
</dbReference>
<evidence type="ECO:0000313" key="2">
    <source>
        <dbReference type="EMBL" id="USF24623.1"/>
    </source>
</evidence>
<accession>V2QCB9</accession>
<evidence type="ECO:0000256" key="1">
    <source>
        <dbReference type="ARBA" id="ARBA00007613"/>
    </source>
</evidence>
<dbReference type="eggNOG" id="COG1538">
    <property type="taxonomic scope" value="Bacteria"/>
</dbReference>
<reference evidence="2" key="3">
    <citation type="submission" date="2022-06" db="EMBL/GenBank/DDBJ databases">
        <title>Resources to Facilitate Use of the Altered Schaedler Flora (ASF) Mouse Model to Study Microbiome Function.</title>
        <authorList>
            <person name="Proctor A."/>
            <person name="Parvinroo S."/>
            <person name="Richie T."/>
            <person name="Jia X."/>
            <person name="Lee S.T.M."/>
            <person name="Karp P.D."/>
            <person name="Paley S."/>
            <person name="Kostic A.D."/>
            <person name="Pierre J.F."/>
            <person name="Wannemuehler M.J."/>
            <person name="Phillips G.J."/>
        </authorList>
    </citation>
    <scope>NUCLEOTIDE SEQUENCE</scope>
    <source>
        <strain evidence="2">ASF457</strain>
    </source>
</reference>
<evidence type="ECO:0000313" key="3">
    <source>
        <dbReference type="Proteomes" id="UP000017429"/>
    </source>
</evidence>
<protein>
    <submittedName>
        <fullName evidence="2">Outer membrane protein OprM</fullName>
    </submittedName>
</protein>
<dbReference type="RefSeq" id="WP_023275995.1">
    <property type="nucleotide sequence ID" value="NZ_CP097562.1"/>
</dbReference>
<dbReference type="SUPFAM" id="SSF56954">
    <property type="entry name" value="Outer membrane efflux proteins (OEP)"/>
    <property type="match status" value="1"/>
</dbReference>
<sequence length="464" mass="52165">MKYLCSALIIILLSGCIHTITDDEIKSSYNMPENFRNALYIKDLNDNKTISSYKEPLEEIKSMLPDNSFISILDTASKENPDLLILLSKIKQARYQLKSATGAMIPKISGSLDYSYGENSDGLNGSLSLSWEVDIYGKLDALRKSKKELIKYAEENYVNGQVTLAADTASYYFSIRKSAAQLFFANQILKNHKTIVDIYTQMQNSGLMDESEYISASMDYLNAQNSVQQYQVEVEQNKNALYALINNKDINITIDMVYDTSFAPTIPKINDIPMDVILNRPDVRASVYTLNSELYNHYNKKMSLLPSLSINGNLGQLLASSTGIGDFIWQIVMSLTAPLLNRQELYAQLKIQEETVNQAELSLQKSINTAVSDIENTSFAMLSSNKSYGNTKDILESAKISMDILESRWKAGLIDDVEYLKAQNDFLNAYISFYSAWYENISSSIMLYKAFGGSFSPKQSNGEL</sequence>
<gene>
    <name evidence="2" type="primary">oprM</name>
    <name evidence="2" type="ORF">N508_001712</name>
</gene>
<dbReference type="InterPro" id="IPR010131">
    <property type="entry name" value="MdtP/NodT-like"/>
</dbReference>
<dbReference type="Gene3D" id="1.20.1600.10">
    <property type="entry name" value="Outer membrane efflux proteins (OEP)"/>
    <property type="match status" value="1"/>
</dbReference>